<organism evidence="5 6">
    <name type="scientific">Hasllibacter halocynthiae</name>
    <dbReference type="NCBI Taxonomy" id="595589"/>
    <lineage>
        <taxon>Bacteria</taxon>
        <taxon>Pseudomonadati</taxon>
        <taxon>Pseudomonadota</taxon>
        <taxon>Alphaproteobacteria</taxon>
        <taxon>Rhodobacterales</taxon>
        <taxon>Roseobacteraceae</taxon>
        <taxon>Hasllibacter</taxon>
    </lineage>
</organism>
<dbReference type="AlphaFoldDB" id="A0A2T0WZN5"/>
<dbReference type="Pfam" id="PF12625">
    <property type="entry name" value="Arabinose_bd"/>
    <property type="match status" value="1"/>
</dbReference>
<gene>
    <name evidence="5" type="ORF">BCF33_2747</name>
</gene>
<dbReference type="Gene3D" id="1.10.10.60">
    <property type="entry name" value="Homeodomain-like"/>
    <property type="match status" value="1"/>
</dbReference>
<protein>
    <submittedName>
        <fullName evidence="5">AraC family transcriptional regulator</fullName>
    </submittedName>
</protein>
<comment type="caution">
    <text evidence="5">The sequence shown here is derived from an EMBL/GenBank/DDBJ whole genome shotgun (WGS) entry which is preliminary data.</text>
</comment>
<proteinExistence type="predicted"/>
<evidence type="ECO:0000313" key="5">
    <source>
        <dbReference type="EMBL" id="PRY92054.1"/>
    </source>
</evidence>
<dbReference type="Pfam" id="PF12833">
    <property type="entry name" value="HTH_18"/>
    <property type="match status" value="1"/>
</dbReference>
<dbReference type="Proteomes" id="UP000238801">
    <property type="component" value="Unassembled WGS sequence"/>
</dbReference>
<feature type="domain" description="HTH araC/xylS-type" evidence="4">
    <location>
        <begin position="257"/>
        <end position="339"/>
    </location>
</feature>
<dbReference type="GO" id="GO:0005829">
    <property type="term" value="C:cytosol"/>
    <property type="evidence" value="ECO:0007669"/>
    <property type="project" value="TreeGrafter"/>
</dbReference>
<dbReference type="InterPro" id="IPR009057">
    <property type="entry name" value="Homeodomain-like_sf"/>
</dbReference>
<dbReference type="GO" id="GO:0000976">
    <property type="term" value="F:transcription cis-regulatory region binding"/>
    <property type="evidence" value="ECO:0007669"/>
    <property type="project" value="TreeGrafter"/>
</dbReference>
<keyword evidence="3" id="KW-0804">Transcription</keyword>
<evidence type="ECO:0000256" key="3">
    <source>
        <dbReference type="ARBA" id="ARBA00023163"/>
    </source>
</evidence>
<dbReference type="RefSeq" id="WP_106161784.1">
    <property type="nucleotide sequence ID" value="NZ_PVTT01000003.1"/>
</dbReference>
<dbReference type="PANTHER" id="PTHR47894">
    <property type="entry name" value="HTH-TYPE TRANSCRIPTIONAL REGULATOR GADX"/>
    <property type="match status" value="1"/>
</dbReference>
<dbReference type="EMBL" id="PVTT01000003">
    <property type="protein sequence ID" value="PRY92054.1"/>
    <property type="molecule type" value="Genomic_DNA"/>
</dbReference>
<sequence>MPDVRPSAESTTINYLPQIARQVTAAGGDAAAWLRRGGLSEAGLADPGTVVPIERYSALVCDALRITGDSALGLALGRALTPGTHGVVGLAAAASGSVGEALRIAETYFALRTSLVRLGIDDRPAVGHVRVTFDPSPSLGDATGVVLEAAMLTVKNFVDSLVLQEGICEEVAFAHEAPPHAPLVRDFFRTRIAYGRDWSGLSLNRRMTARPLGTRDGLVLAEAIAICRRELERTADATTTALRLERMMLEIEAGFPSLDAAARLMKMSPKTLHRRLAAEGTSYRGVLESVRSRLALEYLQTRRISVQETAFLLGYSDSANFRRAFKRWHGVPPGRFDRD</sequence>
<keyword evidence="2" id="KW-0238">DNA-binding</keyword>
<dbReference type="InterPro" id="IPR032687">
    <property type="entry name" value="AraC-type_N"/>
</dbReference>
<dbReference type="SUPFAM" id="SSF46689">
    <property type="entry name" value="Homeodomain-like"/>
    <property type="match status" value="1"/>
</dbReference>
<keyword evidence="1" id="KW-0805">Transcription regulation</keyword>
<keyword evidence="6" id="KW-1185">Reference proteome</keyword>
<accession>A0A2T0WZN5</accession>
<dbReference type="OrthoDB" id="9805730at2"/>
<evidence type="ECO:0000259" key="4">
    <source>
        <dbReference type="PROSITE" id="PS01124"/>
    </source>
</evidence>
<name>A0A2T0WZN5_9RHOB</name>
<evidence type="ECO:0000256" key="1">
    <source>
        <dbReference type="ARBA" id="ARBA00023015"/>
    </source>
</evidence>
<dbReference type="InterPro" id="IPR018060">
    <property type="entry name" value="HTH_AraC"/>
</dbReference>
<dbReference type="SMART" id="SM00342">
    <property type="entry name" value="HTH_ARAC"/>
    <property type="match status" value="1"/>
</dbReference>
<evidence type="ECO:0000256" key="2">
    <source>
        <dbReference type="ARBA" id="ARBA00023125"/>
    </source>
</evidence>
<dbReference type="PROSITE" id="PS01124">
    <property type="entry name" value="HTH_ARAC_FAMILY_2"/>
    <property type="match status" value="1"/>
</dbReference>
<evidence type="ECO:0000313" key="6">
    <source>
        <dbReference type="Proteomes" id="UP000238801"/>
    </source>
</evidence>
<dbReference type="PANTHER" id="PTHR47894:SF1">
    <property type="entry name" value="HTH-TYPE TRANSCRIPTIONAL REGULATOR VQSM"/>
    <property type="match status" value="1"/>
</dbReference>
<dbReference type="GO" id="GO:0003700">
    <property type="term" value="F:DNA-binding transcription factor activity"/>
    <property type="evidence" value="ECO:0007669"/>
    <property type="project" value="InterPro"/>
</dbReference>
<reference evidence="5 6" key="1">
    <citation type="submission" date="2018-03" db="EMBL/GenBank/DDBJ databases">
        <title>Genomic Encyclopedia of Archaeal and Bacterial Type Strains, Phase II (KMG-II): from individual species to whole genera.</title>
        <authorList>
            <person name="Goeker M."/>
        </authorList>
    </citation>
    <scope>NUCLEOTIDE SEQUENCE [LARGE SCALE GENOMIC DNA]</scope>
    <source>
        <strain evidence="5 6">DSM 29318</strain>
    </source>
</reference>